<dbReference type="AlphaFoldDB" id="D7LR95"/>
<dbReference type="Proteomes" id="UP000008694">
    <property type="component" value="Unassembled WGS sequence"/>
</dbReference>
<dbReference type="HOGENOM" id="CLU_795348_0_0_1"/>
<evidence type="ECO:0000313" key="2">
    <source>
        <dbReference type="Proteomes" id="UP000008694"/>
    </source>
</evidence>
<dbReference type="Gramene" id="scaffold_500583.1">
    <property type="protein sequence ID" value="scaffold_500583.1"/>
    <property type="gene ID" value="scaffold_500583.1"/>
</dbReference>
<dbReference type="eggNOG" id="KOG2757">
    <property type="taxonomic scope" value="Eukaryota"/>
</dbReference>
<name>D7LR95_ARALL</name>
<reference evidence="2" key="1">
    <citation type="journal article" date="2011" name="Nat. Genet.">
        <title>The Arabidopsis lyrata genome sequence and the basis of rapid genome size change.</title>
        <authorList>
            <person name="Hu T.T."/>
            <person name="Pattyn P."/>
            <person name="Bakker E.G."/>
            <person name="Cao J."/>
            <person name="Cheng J.-F."/>
            <person name="Clark R.M."/>
            <person name="Fahlgren N."/>
            <person name="Fawcett J.A."/>
            <person name="Grimwood J."/>
            <person name="Gundlach H."/>
            <person name="Haberer G."/>
            <person name="Hollister J.D."/>
            <person name="Ossowski S."/>
            <person name="Ottilar R.P."/>
            <person name="Salamov A.A."/>
            <person name="Schneeberger K."/>
            <person name="Spannagl M."/>
            <person name="Wang X."/>
            <person name="Yang L."/>
            <person name="Nasrallah M.E."/>
            <person name="Bergelson J."/>
            <person name="Carrington J.C."/>
            <person name="Gaut B.S."/>
            <person name="Schmutz J."/>
            <person name="Mayer K.F.X."/>
            <person name="Van de Peer Y."/>
            <person name="Grigoriev I.V."/>
            <person name="Nordborg M."/>
            <person name="Weigel D."/>
            <person name="Guo Y.-L."/>
        </authorList>
    </citation>
    <scope>NUCLEOTIDE SEQUENCE [LARGE SCALE GENOMIC DNA]</scope>
    <source>
        <strain evidence="2">cv. MN47</strain>
    </source>
</reference>
<protein>
    <submittedName>
        <fullName evidence="1">Predicted protein</fullName>
    </submittedName>
</protein>
<organism evidence="2">
    <name type="scientific">Arabidopsis lyrata subsp. lyrata</name>
    <name type="common">Lyre-leaved rock-cress</name>
    <dbReference type="NCBI Taxonomy" id="81972"/>
    <lineage>
        <taxon>Eukaryota</taxon>
        <taxon>Viridiplantae</taxon>
        <taxon>Streptophyta</taxon>
        <taxon>Embryophyta</taxon>
        <taxon>Tracheophyta</taxon>
        <taxon>Spermatophyta</taxon>
        <taxon>Magnoliopsida</taxon>
        <taxon>eudicotyledons</taxon>
        <taxon>Gunneridae</taxon>
        <taxon>Pentapetalae</taxon>
        <taxon>rosids</taxon>
        <taxon>malvids</taxon>
        <taxon>Brassicales</taxon>
        <taxon>Brassicaceae</taxon>
        <taxon>Camelineae</taxon>
        <taxon>Arabidopsis</taxon>
    </lineage>
</organism>
<dbReference type="EMBL" id="GL348717">
    <property type="protein sequence ID" value="EFH51601.1"/>
    <property type="molecule type" value="Genomic_DNA"/>
</dbReference>
<accession>D7LR95</accession>
<keyword evidence="2" id="KW-1185">Reference proteome</keyword>
<gene>
    <name evidence="1" type="ORF">ARALYDRAFT_904879</name>
</gene>
<dbReference type="STRING" id="81972.D7LR95"/>
<proteinExistence type="predicted"/>
<sequence length="349" mass="40850">MANREHQNHALCLLESVVVHVFIPAISIQMPTSILAPSFLLHTLSPLKDVYLCDHRIRFLFIQKSVCPESVFCFHWIRHVGVSPLSEISDGWWKLSLLDKVRSPKPPWMSSTFHASSRLWDRTTIFILRARRITIVGKTNGGCELYRRRLHRLRCFVKDYDRGKVGLELFLHMSHVVDLDYRICSTQTYDVRWMGTHESSLKYLEDALGFEKYLTQQLWKRGHCGRKEKTIANMRKRHQRLISKKIISKLNLHRTTRLRMCWYPIVIAPECMMEALGLTMQCAIWRSGQEKLSTHTVRIIARSNIEKKNNRFNNPLANKAYLRKASSNLLLLCISHYMAHISAYVIICF</sequence>
<evidence type="ECO:0000313" key="1">
    <source>
        <dbReference type="EMBL" id="EFH51601.1"/>
    </source>
</evidence>